<dbReference type="AlphaFoldDB" id="A0A1Q3FK42"/>
<feature type="compositionally biased region" description="Basic and acidic residues" evidence="1">
    <location>
        <begin position="1"/>
        <end position="28"/>
    </location>
</feature>
<evidence type="ECO:0000256" key="1">
    <source>
        <dbReference type="SAM" id="MobiDB-lite"/>
    </source>
</evidence>
<feature type="compositionally biased region" description="Acidic residues" evidence="1">
    <location>
        <begin position="49"/>
        <end position="79"/>
    </location>
</feature>
<dbReference type="EMBL" id="GFDL01007106">
    <property type="protein sequence ID" value="JAV27939.1"/>
    <property type="molecule type" value="Transcribed_RNA"/>
</dbReference>
<organism evidence="2">
    <name type="scientific">Culex tarsalis</name>
    <name type="common">Encephalitis mosquito</name>
    <dbReference type="NCBI Taxonomy" id="7177"/>
    <lineage>
        <taxon>Eukaryota</taxon>
        <taxon>Metazoa</taxon>
        <taxon>Ecdysozoa</taxon>
        <taxon>Arthropoda</taxon>
        <taxon>Hexapoda</taxon>
        <taxon>Insecta</taxon>
        <taxon>Pterygota</taxon>
        <taxon>Neoptera</taxon>
        <taxon>Endopterygota</taxon>
        <taxon>Diptera</taxon>
        <taxon>Nematocera</taxon>
        <taxon>Culicoidea</taxon>
        <taxon>Culicidae</taxon>
        <taxon>Culicinae</taxon>
        <taxon>Culicini</taxon>
        <taxon>Culex</taxon>
        <taxon>Culex</taxon>
    </lineage>
</organism>
<feature type="region of interest" description="Disordered" evidence="1">
    <location>
        <begin position="1"/>
        <end position="89"/>
    </location>
</feature>
<reference evidence="2" key="1">
    <citation type="submission" date="2017-01" db="EMBL/GenBank/DDBJ databases">
        <title>A deep insight into the sialotranscriptome of adult male and female Cluex tarsalis mosquitoes.</title>
        <authorList>
            <person name="Ribeiro J.M."/>
            <person name="Moreira F."/>
            <person name="Bernard K.A."/>
            <person name="Calvo E."/>
        </authorList>
    </citation>
    <scope>NUCLEOTIDE SEQUENCE</scope>
    <source>
        <strain evidence="2">Kern County</strain>
        <tissue evidence="2">Salivary glands</tissue>
    </source>
</reference>
<sequence length="236" mass="27390">MAEEVPKEPEAPKEPEVAKEPEAPKEPESAPAAAEVAEGDGEKVKSEEDQNGENENPDEEGAEKENGEEEEEREPEPEPEPAGPKPPTKFELMHEFFRTTDVFMNQFDEMVANRGKCRSVYLKHLNPLRDSLVELLHRFGQFTRNWLPHEDKNREHIKCCGEQEHLFDTDEFEAHYEEVHEQDNEGVEIPEQEIMEAYQQAIEDYIEVGVVTNDELMYRLRRILRKSNLVLTGVWF</sequence>
<name>A0A1Q3FK42_CULTA</name>
<protein>
    <submittedName>
        <fullName evidence="2">Uncharacterized protein</fullName>
    </submittedName>
</protein>
<evidence type="ECO:0000313" key="2">
    <source>
        <dbReference type="EMBL" id="JAV27939.1"/>
    </source>
</evidence>
<accession>A0A1Q3FK42</accession>
<proteinExistence type="predicted"/>